<dbReference type="RefSeq" id="WP_068997740.1">
    <property type="nucleotide sequence ID" value="NZ_MDTQ01000001.1"/>
</dbReference>
<evidence type="ECO:0000313" key="1">
    <source>
        <dbReference type="EMBL" id="ODC03324.1"/>
    </source>
</evidence>
<dbReference type="OrthoDB" id="5298591at2"/>
<name>A0A1E2V8M6_9GAMM</name>
<evidence type="ECO:0008006" key="3">
    <source>
        <dbReference type="Google" id="ProtNLM"/>
    </source>
</evidence>
<protein>
    <recommendedName>
        <fullName evidence="3">Transporting ATPase</fullName>
    </recommendedName>
</protein>
<dbReference type="InterPro" id="IPR007411">
    <property type="entry name" value="EpmC"/>
</dbReference>
<accession>A0A1E2V8M6</accession>
<sequence>MSQSLSVDRVISTAPADYTVLIDVFGALFAKTENTLLVAGSDEPFYQAARSSDDCHQVIFAHGFFNSALHEVAHWCIAGLKRRQKDDYGYWYAPDGRNTEQQRQFERVEIRPQALEQCFTWACGRSFMVSADNLSGEPGSTASFERAVHELTLRMLDDVTLMPPRGRQFFDALCEQYHRPLAAWHDQIKQTIRTRLQFLQQAFPDYSVSEEIEEL</sequence>
<dbReference type="EMBL" id="MDTQ01000001">
    <property type="protein sequence ID" value="ODC03324.1"/>
    <property type="molecule type" value="Genomic_DNA"/>
</dbReference>
<evidence type="ECO:0000313" key="2">
    <source>
        <dbReference type="Proteomes" id="UP000094291"/>
    </source>
</evidence>
<reference evidence="1 2" key="1">
    <citation type="submission" date="2016-08" db="EMBL/GenBank/DDBJ databases">
        <authorList>
            <person name="Seilhamer J.J."/>
        </authorList>
    </citation>
    <scope>NUCLEOTIDE SEQUENCE [LARGE SCALE GENOMIC DNA]</scope>
    <source>
        <strain evidence="1 2">PH27A</strain>
    </source>
</reference>
<dbReference type="Proteomes" id="UP000094291">
    <property type="component" value="Unassembled WGS sequence"/>
</dbReference>
<proteinExistence type="predicted"/>
<comment type="caution">
    <text evidence="1">The sequence shown here is derived from an EMBL/GenBank/DDBJ whole genome shotgun (WGS) entry which is preliminary data.</text>
</comment>
<gene>
    <name evidence="1" type="ORF">BFW38_06940</name>
</gene>
<dbReference type="AlphaFoldDB" id="A0A1E2V8M6"/>
<organism evidence="1 2">
    <name type="scientific">Terasakiispira papahanaumokuakeensis</name>
    <dbReference type="NCBI Taxonomy" id="197479"/>
    <lineage>
        <taxon>Bacteria</taxon>
        <taxon>Pseudomonadati</taxon>
        <taxon>Pseudomonadota</taxon>
        <taxon>Gammaproteobacteria</taxon>
        <taxon>Oceanospirillales</taxon>
        <taxon>Terasakiispira</taxon>
    </lineage>
</organism>
<dbReference type="STRING" id="197479.BFW38_06940"/>
<dbReference type="Pfam" id="PF04315">
    <property type="entry name" value="EpmC"/>
    <property type="match status" value="1"/>
</dbReference>
<keyword evidence="2" id="KW-1185">Reference proteome</keyword>